<dbReference type="InterPro" id="IPR023796">
    <property type="entry name" value="Serpin_dom"/>
</dbReference>
<dbReference type="GO" id="GO:0005615">
    <property type="term" value="C:extracellular space"/>
    <property type="evidence" value="ECO:0007669"/>
    <property type="project" value="InterPro"/>
</dbReference>
<dbReference type="STRING" id="554065.E1ZBF7"/>
<dbReference type="InterPro" id="IPR036186">
    <property type="entry name" value="Serpin_sf"/>
</dbReference>
<accession>E1ZBF7</accession>
<organism evidence="5">
    <name type="scientific">Chlorella variabilis</name>
    <name type="common">Green alga</name>
    <dbReference type="NCBI Taxonomy" id="554065"/>
    <lineage>
        <taxon>Eukaryota</taxon>
        <taxon>Viridiplantae</taxon>
        <taxon>Chlorophyta</taxon>
        <taxon>core chlorophytes</taxon>
        <taxon>Trebouxiophyceae</taxon>
        <taxon>Chlorellales</taxon>
        <taxon>Chlorellaceae</taxon>
        <taxon>Chlorella clade</taxon>
        <taxon>Chlorella</taxon>
    </lineage>
</organism>
<evidence type="ECO:0000256" key="1">
    <source>
        <dbReference type="ARBA" id="ARBA00009500"/>
    </source>
</evidence>
<dbReference type="AlphaFoldDB" id="E1ZBF7"/>
<feature type="domain" description="Serpin" evidence="3">
    <location>
        <begin position="22"/>
        <end position="453"/>
    </location>
</feature>
<gene>
    <name evidence="4" type="ORF">CHLNCDRAFT_51632</name>
</gene>
<evidence type="ECO:0000313" key="5">
    <source>
        <dbReference type="Proteomes" id="UP000008141"/>
    </source>
</evidence>
<dbReference type="OMA" id="QVPMMNR"/>
<dbReference type="InParanoid" id="E1ZBF7"/>
<dbReference type="GeneID" id="17355975"/>
<dbReference type="EMBL" id="GL433841">
    <property type="protein sequence ID" value="EFN56639.1"/>
    <property type="molecule type" value="Genomic_DNA"/>
</dbReference>
<dbReference type="GO" id="GO:0004867">
    <property type="term" value="F:serine-type endopeptidase inhibitor activity"/>
    <property type="evidence" value="ECO:0007669"/>
    <property type="project" value="InterPro"/>
</dbReference>
<sequence>MGSSPSTPASGDLAVAINAFGNSLFDKVVAEAKPGASAGIFLSPYGIAQALAMVLNGVDPGGDSYQQLQEVVFGAGAGPGPALDALNTQLKQLSTALVKEPTDDLTVSDANSAWLHQKYGLQAPYARALQSAFGAQAAPLTTAAAINAWVSEATRGKITGIVDDGAVSQAILILVNAVYFKALWQYQFKKASTFPADFHLLQHGAAPLQAATMFQVFKPDSRIQTAVLPATAAGGAALECHAVRLPYRGGEYYAVAAMPGGELSGAAAEGGGLGLVTPGGATVPYAQALAACRQALLSSLPQLSSGGSGNASGLWQVSPKDVKLFLPRQGTLPPAGRPLLPLVASPAAGFEVEFFASLNQSLQDLGVTKPFAGGDITLIAADSQGNAVGDLFVSDVLHKVYAKVDESGTEAAAVTAIVACGPELELRFDRPFAFAVVHGPTGLALFCGEVHKPEEFSKGL</sequence>
<dbReference type="SMART" id="SM00093">
    <property type="entry name" value="SERPIN"/>
    <property type="match status" value="1"/>
</dbReference>
<evidence type="ECO:0000313" key="4">
    <source>
        <dbReference type="EMBL" id="EFN56639.1"/>
    </source>
</evidence>
<dbReference type="Gene3D" id="2.30.39.10">
    <property type="entry name" value="Alpha-1-antitrypsin, domain 1"/>
    <property type="match status" value="2"/>
</dbReference>
<dbReference type="Gene3D" id="3.30.497.10">
    <property type="entry name" value="Antithrombin, subunit I, domain 2"/>
    <property type="match status" value="2"/>
</dbReference>
<dbReference type="PANTHER" id="PTHR11461:SF211">
    <property type="entry name" value="GH10112P-RELATED"/>
    <property type="match status" value="1"/>
</dbReference>
<name>E1ZBF7_CHLVA</name>
<protein>
    <recommendedName>
        <fullName evidence="3">Serpin domain-containing protein</fullName>
    </recommendedName>
</protein>
<dbReference type="Pfam" id="PF00079">
    <property type="entry name" value="Serpin"/>
    <property type="match status" value="2"/>
</dbReference>
<dbReference type="PANTHER" id="PTHR11461">
    <property type="entry name" value="SERINE PROTEASE INHIBITOR, SERPIN"/>
    <property type="match status" value="1"/>
</dbReference>
<dbReference type="OrthoDB" id="1063785at2759"/>
<dbReference type="InterPro" id="IPR000215">
    <property type="entry name" value="Serpin_fam"/>
</dbReference>
<dbReference type="eggNOG" id="KOG2392">
    <property type="taxonomic scope" value="Eukaryota"/>
</dbReference>
<dbReference type="RefSeq" id="XP_005848741.1">
    <property type="nucleotide sequence ID" value="XM_005848679.1"/>
</dbReference>
<keyword evidence="5" id="KW-1185">Reference proteome</keyword>
<dbReference type="SUPFAM" id="SSF56574">
    <property type="entry name" value="Serpins"/>
    <property type="match status" value="2"/>
</dbReference>
<evidence type="ECO:0000256" key="2">
    <source>
        <dbReference type="RuleBase" id="RU000411"/>
    </source>
</evidence>
<evidence type="ECO:0000259" key="3">
    <source>
        <dbReference type="SMART" id="SM00093"/>
    </source>
</evidence>
<dbReference type="FunCoup" id="E1ZBF7">
    <property type="interactions" value="284"/>
</dbReference>
<dbReference type="KEGG" id="cvr:CHLNCDRAFT_51632"/>
<dbReference type="InterPro" id="IPR042185">
    <property type="entry name" value="Serpin_sf_2"/>
</dbReference>
<comment type="similarity">
    <text evidence="1 2">Belongs to the serpin family.</text>
</comment>
<dbReference type="InterPro" id="IPR042178">
    <property type="entry name" value="Serpin_sf_1"/>
</dbReference>
<reference evidence="4 5" key="1">
    <citation type="journal article" date="2010" name="Plant Cell">
        <title>The Chlorella variabilis NC64A genome reveals adaptation to photosymbiosis, coevolution with viruses, and cryptic sex.</title>
        <authorList>
            <person name="Blanc G."/>
            <person name="Duncan G."/>
            <person name="Agarkova I."/>
            <person name="Borodovsky M."/>
            <person name="Gurnon J."/>
            <person name="Kuo A."/>
            <person name="Lindquist E."/>
            <person name="Lucas S."/>
            <person name="Pangilinan J."/>
            <person name="Polle J."/>
            <person name="Salamov A."/>
            <person name="Terry A."/>
            <person name="Yamada T."/>
            <person name="Dunigan D.D."/>
            <person name="Grigoriev I.V."/>
            <person name="Claverie J.M."/>
            <person name="Van Etten J.L."/>
        </authorList>
    </citation>
    <scope>NUCLEOTIDE SEQUENCE [LARGE SCALE GENOMIC DNA]</scope>
    <source>
        <strain evidence="4 5">NC64A</strain>
    </source>
</reference>
<proteinExistence type="inferred from homology"/>
<dbReference type="Proteomes" id="UP000008141">
    <property type="component" value="Unassembled WGS sequence"/>
</dbReference>
<dbReference type="CDD" id="cd00172">
    <property type="entry name" value="serpin"/>
    <property type="match status" value="1"/>
</dbReference>